<accession>A0A172RYD5</accession>
<dbReference type="RefSeq" id="WP_066662610.1">
    <property type="nucleotide sequence ID" value="NZ_CP011402.1"/>
</dbReference>
<keyword evidence="1" id="KW-0812">Transmembrane</keyword>
<reference evidence="3" key="1">
    <citation type="submission" date="2016-10" db="EMBL/GenBank/DDBJ databases">
        <authorList>
            <person name="Varghese N."/>
        </authorList>
    </citation>
    <scope>NUCLEOTIDE SEQUENCE [LARGE SCALE GENOMIC DNA]</scope>
    <source>
        <strain evidence="3">DSM 21843</strain>
    </source>
</reference>
<sequence>MARKEQYDWLDDPFDEKKNAQVKAGMSGGSKLAVVLGCVGVLVVLLVLAVFMTLGLASAVGSLS</sequence>
<dbReference type="STRING" id="79604.AAY81_05950"/>
<feature type="transmembrane region" description="Helical" evidence="1">
    <location>
        <begin position="32"/>
        <end position="57"/>
    </location>
</feature>
<evidence type="ECO:0000313" key="2">
    <source>
        <dbReference type="EMBL" id="SEO78068.1"/>
    </source>
</evidence>
<dbReference type="Proteomes" id="UP000182975">
    <property type="component" value="Unassembled WGS sequence"/>
</dbReference>
<organism evidence="2 3">
    <name type="scientific">Denitrobacterium detoxificans</name>
    <dbReference type="NCBI Taxonomy" id="79604"/>
    <lineage>
        <taxon>Bacteria</taxon>
        <taxon>Bacillati</taxon>
        <taxon>Actinomycetota</taxon>
        <taxon>Coriobacteriia</taxon>
        <taxon>Eggerthellales</taxon>
        <taxon>Eggerthellaceae</taxon>
        <taxon>Denitrobacterium</taxon>
    </lineage>
</organism>
<dbReference type="EMBL" id="FOEC01000006">
    <property type="protein sequence ID" value="SEO78068.1"/>
    <property type="molecule type" value="Genomic_DNA"/>
</dbReference>
<protein>
    <recommendedName>
        <fullName evidence="4">Flagellin N-terminal-like domain-containing protein</fullName>
    </recommendedName>
</protein>
<dbReference type="AlphaFoldDB" id="A0A172RYD5"/>
<keyword evidence="3" id="KW-1185">Reference proteome</keyword>
<gene>
    <name evidence="2" type="ORF">SAMN02910314_01194</name>
</gene>
<dbReference type="PATRIC" id="fig|79604.3.peg.1203"/>
<keyword evidence="1" id="KW-0472">Membrane</keyword>
<evidence type="ECO:0000313" key="3">
    <source>
        <dbReference type="Proteomes" id="UP000182975"/>
    </source>
</evidence>
<proteinExistence type="predicted"/>
<dbReference type="OrthoDB" id="3177811at2"/>
<dbReference type="KEGG" id="ddt:AAY81_05950"/>
<evidence type="ECO:0008006" key="4">
    <source>
        <dbReference type="Google" id="ProtNLM"/>
    </source>
</evidence>
<keyword evidence="1" id="KW-1133">Transmembrane helix</keyword>
<evidence type="ECO:0000256" key="1">
    <source>
        <dbReference type="SAM" id="Phobius"/>
    </source>
</evidence>
<name>A0A172RYD5_9ACTN</name>